<dbReference type="PANTHER" id="PTHR44825">
    <property type="match status" value="1"/>
</dbReference>
<feature type="transmembrane region" description="Helical" evidence="1">
    <location>
        <begin position="141"/>
        <end position="161"/>
    </location>
</feature>
<dbReference type="InterPro" id="IPR036869">
    <property type="entry name" value="J_dom_sf"/>
</dbReference>
<sequence>MHYIVKPNLTPIRTFVRLYSIIRRSHYDVLRLKKNCSDKDIKDAFVKLSKQYHPDKNKDANAHEQFVRIAEAYNILGKPTSRAQYDSTSYVSHTYGAQQSTSQNQEYYYTQNKDPYDEFREYRQKNKMYEHSAENRIPKHVIVLLCAAFGLVGLVVQMIVIRKSFFMHRETLEQTTKRNAEALAKVRATAAENGNELQTRILLEKIVNSANPTVATASLGQALASDDKDFSRPISETIETQYFVFDENVKSHFTKK</sequence>
<comment type="caution">
    <text evidence="3">The sequence shown here is derived from an EMBL/GenBank/DDBJ whole genome shotgun (WGS) entry which is preliminary data.</text>
</comment>
<evidence type="ECO:0000313" key="3">
    <source>
        <dbReference type="EMBL" id="KAG7301988.1"/>
    </source>
</evidence>
<keyword evidence="4" id="KW-1185">Reference proteome</keyword>
<dbReference type="EMBL" id="JAHIBW010000018">
    <property type="protein sequence ID" value="KAG7301988.1"/>
    <property type="molecule type" value="Genomic_DNA"/>
</dbReference>
<keyword evidence="1" id="KW-0812">Transmembrane</keyword>
<evidence type="ECO:0000256" key="1">
    <source>
        <dbReference type="SAM" id="Phobius"/>
    </source>
</evidence>
<proteinExistence type="predicted"/>
<evidence type="ECO:0000313" key="4">
    <source>
        <dbReference type="Proteomes" id="UP000823941"/>
    </source>
</evidence>
<dbReference type="Proteomes" id="UP000823941">
    <property type="component" value="Chromosome 18"/>
</dbReference>
<dbReference type="SMART" id="SM00271">
    <property type="entry name" value="DnaJ"/>
    <property type="match status" value="1"/>
</dbReference>
<dbReference type="Gene3D" id="1.10.287.110">
    <property type="entry name" value="DnaJ domain"/>
    <property type="match status" value="1"/>
</dbReference>
<dbReference type="PROSITE" id="PS50076">
    <property type="entry name" value="DNAJ_2"/>
    <property type="match status" value="1"/>
</dbReference>
<gene>
    <name evidence="3" type="ORF">JYU34_013438</name>
</gene>
<protein>
    <recommendedName>
        <fullName evidence="2">J domain-containing protein</fullName>
    </recommendedName>
</protein>
<name>A0ABQ7QDG2_PLUXY</name>
<dbReference type="InterPro" id="IPR001623">
    <property type="entry name" value="DnaJ_domain"/>
</dbReference>
<organism evidence="3 4">
    <name type="scientific">Plutella xylostella</name>
    <name type="common">Diamondback moth</name>
    <name type="synonym">Plutella maculipennis</name>
    <dbReference type="NCBI Taxonomy" id="51655"/>
    <lineage>
        <taxon>Eukaryota</taxon>
        <taxon>Metazoa</taxon>
        <taxon>Ecdysozoa</taxon>
        <taxon>Arthropoda</taxon>
        <taxon>Hexapoda</taxon>
        <taxon>Insecta</taxon>
        <taxon>Pterygota</taxon>
        <taxon>Neoptera</taxon>
        <taxon>Endopterygota</taxon>
        <taxon>Lepidoptera</taxon>
        <taxon>Glossata</taxon>
        <taxon>Ditrysia</taxon>
        <taxon>Yponomeutoidea</taxon>
        <taxon>Plutellidae</taxon>
        <taxon>Plutella</taxon>
    </lineage>
</organism>
<keyword evidence="1" id="KW-0472">Membrane</keyword>
<dbReference type="InterPro" id="IPR052763">
    <property type="entry name" value="DnaJ_C4"/>
</dbReference>
<keyword evidence="1" id="KW-1133">Transmembrane helix</keyword>
<accession>A0ABQ7QDG2</accession>
<reference evidence="3 4" key="1">
    <citation type="submission" date="2021-06" db="EMBL/GenBank/DDBJ databases">
        <title>A haploid diamondback moth (Plutella xylostella L.) genome assembly resolves 31 chromosomes and identifies a diamide resistance mutation.</title>
        <authorList>
            <person name="Ward C.M."/>
            <person name="Perry K.D."/>
            <person name="Baker G."/>
            <person name="Powis K."/>
            <person name="Heckel D.G."/>
            <person name="Baxter S.W."/>
        </authorList>
    </citation>
    <scope>NUCLEOTIDE SEQUENCE [LARGE SCALE GENOMIC DNA]</scope>
    <source>
        <strain evidence="3 4">LV</strain>
        <tissue evidence="3">Single pupa</tissue>
    </source>
</reference>
<evidence type="ECO:0000259" key="2">
    <source>
        <dbReference type="PROSITE" id="PS50076"/>
    </source>
</evidence>
<feature type="domain" description="J" evidence="2">
    <location>
        <begin position="25"/>
        <end position="89"/>
    </location>
</feature>
<dbReference type="CDD" id="cd06257">
    <property type="entry name" value="DnaJ"/>
    <property type="match status" value="1"/>
</dbReference>
<dbReference type="SUPFAM" id="SSF46565">
    <property type="entry name" value="Chaperone J-domain"/>
    <property type="match status" value="1"/>
</dbReference>
<dbReference type="PANTHER" id="PTHR44825:SF1">
    <property type="entry name" value="DNAJ HOMOLOG SUBFAMILY C MEMBER 4"/>
    <property type="match status" value="1"/>
</dbReference>
<dbReference type="PRINTS" id="PR00625">
    <property type="entry name" value="JDOMAIN"/>
</dbReference>
<dbReference type="Pfam" id="PF00226">
    <property type="entry name" value="DnaJ"/>
    <property type="match status" value="1"/>
</dbReference>